<dbReference type="InterPro" id="IPR029460">
    <property type="entry name" value="DNAPol_HHH"/>
</dbReference>
<feature type="non-terminal residue" evidence="2">
    <location>
        <position position="1"/>
    </location>
</feature>
<sequence length="222" mass="24734">SEKVASAIAECRRLDITVLPPDINRSQASFSIEKDSKDDAPAIRFGLTAIKNVGLGAIEPIIAERNKGGDFKSIEDLCRRCDLRGINRRVLESLIKVGALDCLGSRGTLLHNTNRILSLAQREQHLRETGQSTMFDLWGKAMPVPTPSLDLEVADISTDEKLAWERELMGVYLSEHPLSAVAAGRAGWGGWDKGRDHYLNQSYYLNLHALSPNYYRPLYLPM</sequence>
<comment type="caution">
    <text evidence="2">The sequence shown here is derived from an EMBL/GenBank/DDBJ whole genome shotgun (WGS) entry which is preliminary data.</text>
</comment>
<gene>
    <name evidence="2" type="ORF">S06H3_51475</name>
</gene>
<reference evidence="2" key="1">
    <citation type="journal article" date="2014" name="Front. Microbiol.">
        <title>High frequency of phylogenetically diverse reductive dehalogenase-homologous genes in deep subseafloor sedimentary metagenomes.</title>
        <authorList>
            <person name="Kawai M."/>
            <person name="Futagami T."/>
            <person name="Toyoda A."/>
            <person name="Takaki Y."/>
            <person name="Nishi S."/>
            <person name="Hori S."/>
            <person name="Arai W."/>
            <person name="Tsubouchi T."/>
            <person name="Morono Y."/>
            <person name="Uchiyama I."/>
            <person name="Ito T."/>
            <person name="Fujiyama A."/>
            <person name="Inagaki F."/>
            <person name="Takami H."/>
        </authorList>
    </citation>
    <scope>NUCLEOTIDE SEQUENCE</scope>
    <source>
        <strain evidence="2">Expedition CK06-06</strain>
    </source>
</reference>
<protein>
    <recommendedName>
        <fullName evidence="1">DNA polymerase helix-hairpin-helix motif domain-containing protein</fullName>
    </recommendedName>
</protein>
<dbReference type="PANTHER" id="PTHR32294">
    <property type="entry name" value="DNA POLYMERASE III SUBUNIT ALPHA"/>
    <property type="match status" value="1"/>
</dbReference>
<feature type="domain" description="DNA polymerase helix-hairpin-helix motif" evidence="1">
    <location>
        <begin position="16"/>
        <end position="106"/>
    </location>
</feature>
<dbReference type="AlphaFoldDB" id="X1MY27"/>
<evidence type="ECO:0000259" key="1">
    <source>
        <dbReference type="Pfam" id="PF14579"/>
    </source>
</evidence>
<dbReference type="PANTHER" id="PTHR32294:SF0">
    <property type="entry name" value="DNA POLYMERASE III SUBUNIT ALPHA"/>
    <property type="match status" value="1"/>
</dbReference>
<organism evidence="2">
    <name type="scientific">marine sediment metagenome</name>
    <dbReference type="NCBI Taxonomy" id="412755"/>
    <lineage>
        <taxon>unclassified sequences</taxon>
        <taxon>metagenomes</taxon>
        <taxon>ecological metagenomes</taxon>
    </lineage>
</organism>
<dbReference type="Gene3D" id="1.10.150.870">
    <property type="match status" value="1"/>
</dbReference>
<evidence type="ECO:0000313" key="2">
    <source>
        <dbReference type="EMBL" id="GAI36612.1"/>
    </source>
</evidence>
<name>X1MY27_9ZZZZ</name>
<dbReference type="GO" id="GO:0006260">
    <property type="term" value="P:DNA replication"/>
    <property type="evidence" value="ECO:0007669"/>
    <property type="project" value="InterPro"/>
</dbReference>
<accession>X1MY27</accession>
<dbReference type="EMBL" id="BARV01032664">
    <property type="protein sequence ID" value="GAI36612.1"/>
    <property type="molecule type" value="Genomic_DNA"/>
</dbReference>
<dbReference type="GO" id="GO:0008408">
    <property type="term" value="F:3'-5' exonuclease activity"/>
    <property type="evidence" value="ECO:0007669"/>
    <property type="project" value="InterPro"/>
</dbReference>
<dbReference type="InterPro" id="IPR004805">
    <property type="entry name" value="DnaE2/DnaE/PolC"/>
</dbReference>
<proteinExistence type="predicted"/>
<dbReference type="Pfam" id="PF14579">
    <property type="entry name" value="HHH_6"/>
    <property type="match status" value="1"/>
</dbReference>